<evidence type="ECO:0000313" key="2">
    <source>
        <dbReference type="Proteomes" id="UP001066276"/>
    </source>
</evidence>
<keyword evidence="2" id="KW-1185">Reference proteome</keyword>
<reference evidence="1" key="1">
    <citation type="journal article" date="2022" name="bioRxiv">
        <title>Sequencing and chromosome-scale assembly of the giantPleurodeles waltlgenome.</title>
        <authorList>
            <person name="Brown T."/>
            <person name="Elewa A."/>
            <person name="Iarovenko S."/>
            <person name="Subramanian E."/>
            <person name="Araus A.J."/>
            <person name="Petzold A."/>
            <person name="Susuki M."/>
            <person name="Suzuki K.-i.T."/>
            <person name="Hayashi T."/>
            <person name="Toyoda A."/>
            <person name="Oliveira C."/>
            <person name="Osipova E."/>
            <person name="Leigh N.D."/>
            <person name="Simon A."/>
            <person name="Yun M.H."/>
        </authorList>
    </citation>
    <scope>NUCLEOTIDE SEQUENCE</scope>
    <source>
        <strain evidence="1">20211129_DDA</strain>
        <tissue evidence="1">Liver</tissue>
    </source>
</reference>
<dbReference type="AlphaFoldDB" id="A0AAV7MTR9"/>
<dbReference type="EMBL" id="JANPWB010000013">
    <property type="protein sequence ID" value="KAJ1105859.1"/>
    <property type="molecule type" value="Genomic_DNA"/>
</dbReference>
<gene>
    <name evidence="1" type="ORF">NDU88_003263</name>
</gene>
<protein>
    <submittedName>
        <fullName evidence="1">Uncharacterized protein</fullName>
    </submittedName>
</protein>
<organism evidence="1 2">
    <name type="scientific">Pleurodeles waltl</name>
    <name type="common">Iberian ribbed newt</name>
    <dbReference type="NCBI Taxonomy" id="8319"/>
    <lineage>
        <taxon>Eukaryota</taxon>
        <taxon>Metazoa</taxon>
        <taxon>Chordata</taxon>
        <taxon>Craniata</taxon>
        <taxon>Vertebrata</taxon>
        <taxon>Euteleostomi</taxon>
        <taxon>Amphibia</taxon>
        <taxon>Batrachia</taxon>
        <taxon>Caudata</taxon>
        <taxon>Salamandroidea</taxon>
        <taxon>Salamandridae</taxon>
        <taxon>Pleurodelinae</taxon>
        <taxon>Pleurodeles</taxon>
    </lineage>
</organism>
<evidence type="ECO:0000313" key="1">
    <source>
        <dbReference type="EMBL" id="KAJ1105859.1"/>
    </source>
</evidence>
<comment type="caution">
    <text evidence="1">The sequence shown here is derived from an EMBL/GenBank/DDBJ whole genome shotgun (WGS) entry which is preliminary data.</text>
</comment>
<sequence>MASRRSINKRIVKCMCRDQRCGAPLHSSTEWARRACAGLPVRYHTLRRVTRVGACPASQRTLGDNGWWLLALRSPCTREVMAVTRLTCSTSWVCMLWEVGHSALPSGRYLAHVFHIMGMHALGSWAQCSPVRRLPRSGVA</sequence>
<proteinExistence type="predicted"/>
<accession>A0AAV7MTR9</accession>
<dbReference type="Proteomes" id="UP001066276">
    <property type="component" value="Chromosome 9"/>
</dbReference>
<name>A0AAV7MTR9_PLEWA</name>